<comment type="caution">
    <text evidence="1">The sequence shown here is derived from an EMBL/GenBank/DDBJ whole genome shotgun (WGS) entry which is preliminary data.</text>
</comment>
<dbReference type="Gene3D" id="3.40.50.150">
    <property type="entry name" value="Vaccinia Virus protein VP39"/>
    <property type="match status" value="1"/>
</dbReference>
<sequence length="284" mass="31151">NTKYASNGAIEMIRVRDFYANITHDIKIERSPNLFLPDDWTKGFAQGLKNVFKSIPGFYNSTVLEIGVGTGINMAGLLSLPCPPARFIGTDISQEAINASSALALKERWNVTLSQSDLLCNVSDDTLANVDYIVGCIPQVPAPASINLMDMDNFAHYYESKGTHWDDIGLALNAALLQQAAERAPHAAVILNLSGRPGIKCLQRLFIENGYKKPSICNVTMVKQHHGTSVAAFAVMENNGRDAFEFFEDKDGKIPICASAAEQRRLDGKNVYHYVYVLIGVPLV</sequence>
<proteinExistence type="predicted"/>
<dbReference type="EMBL" id="CAJNOM010006416">
    <property type="protein sequence ID" value="CAF1670075.1"/>
    <property type="molecule type" value="Genomic_DNA"/>
</dbReference>
<dbReference type="Proteomes" id="UP000663832">
    <property type="component" value="Unassembled WGS sequence"/>
</dbReference>
<name>A0A815YSJ9_9BILA</name>
<dbReference type="PANTHER" id="PTHR47087">
    <property type="entry name" value="METHIONINE S-METHYLTRANSFERASE"/>
    <property type="match status" value="1"/>
</dbReference>
<dbReference type="OrthoDB" id="540004at2759"/>
<dbReference type="EMBL" id="CAJNOI010006001">
    <property type="protein sequence ID" value="CAF1573369.1"/>
    <property type="molecule type" value="Genomic_DNA"/>
</dbReference>
<feature type="non-terminal residue" evidence="1">
    <location>
        <position position="1"/>
    </location>
</feature>
<evidence type="ECO:0000313" key="4">
    <source>
        <dbReference type="Proteomes" id="UP000663877"/>
    </source>
</evidence>
<protein>
    <recommendedName>
        <fullName evidence="5">Methyltransferase domain-containing protein</fullName>
    </recommendedName>
</protein>
<organism evidence="1 4">
    <name type="scientific">Adineta steineri</name>
    <dbReference type="NCBI Taxonomy" id="433720"/>
    <lineage>
        <taxon>Eukaryota</taxon>
        <taxon>Metazoa</taxon>
        <taxon>Spiralia</taxon>
        <taxon>Gnathifera</taxon>
        <taxon>Rotifera</taxon>
        <taxon>Eurotatoria</taxon>
        <taxon>Bdelloidea</taxon>
        <taxon>Adinetida</taxon>
        <taxon>Adinetidae</taxon>
        <taxon>Adineta</taxon>
    </lineage>
</organism>
<dbReference type="PANTHER" id="PTHR47087:SF1">
    <property type="entry name" value="METHIONINE S-METHYLTRANSFERASE"/>
    <property type="match status" value="1"/>
</dbReference>
<evidence type="ECO:0000313" key="3">
    <source>
        <dbReference type="Proteomes" id="UP000663832"/>
    </source>
</evidence>
<evidence type="ECO:0000313" key="2">
    <source>
        <dbReference type="EMBL" id="CAF1670075.1"/>
    </source>
</evidence>
<accession>A0A815YSJ9</accession>
<dbReference type="Proteomes" id="UP000663877">
    <property type="component" value="Unassembled WGS sequence"/>
</dbReference>
<evidence type="ECO:0000313" key="1">
    <source>
        <dbReference type="EMBL" id="CAF1573369.1"/>
    </source>
</evidence>
<evidence type="ECO:0008006" key="5">
    <source>
        <dbReference type="Google" id="ProtNLM"/>
    </source>
</evidence>
<dbReference type="InterPro" id="IPR029063">
    <property type="entry name" value="SAM-dependent_MTases_sf"/>
</dbReference>
<gene>
    <name evidence="1" type="ORF">BJG266_LOCUS47957</name>
    <name evidence="2" type="ORF">QVE165_LOCUS65009</name>
</gene>
<dbReference type="AlphaFoldDB" id="A0A815YSJ9"/>
<dbReference type="CDD" id="cd02440">
    <property type="entry name" value="AdoMet_MTases"/>
    <property type="match status" value="1"/>
</dbReference>
<reference evidence="1" key="1">
    <citation type="submission" date="2021-02" db="EMBL/GenBank/DDBJ databases">
        <authorList>
            <person name="Nowell W R."/>
        </authorList>
    </citation>
    <scope>NUCLEOTIDE SEQUENCE</scope>
</reference>
<dbReference type="SUPFAM" id="SSF53335">
    <property type="entry name" value="S-adenosyl-L-methionine-dependent methyltransferases"/>
    <property type="match status" value="1"/>
</dbReference>
<keyword evidence="3" id="KW-1185">Reference proteome</keyword>